<evidence type="ECO:0000256" key="1">
    <source>
        <dbReference type="SAM" id="MobiDB-lite"/>
    </source>
</evidence>
<reference evidence="2" key="1">
    <citation type="submission" date="2020-05" db="EMBL/GenBank/DDBJ databases">
        <authorList>
            <person name="Chiriac C."/>
            <person name="Salcher M."/>
            <person name="Ghai R."/>
            <person name="Kavagutti S V."/>
        </authorList>
    </citation>
    <scope>NUCLEOTIDE SEQUENCE</scope>
</reference>
<gene>
    <name evidence="2" type="ORF">UFOVP361_69</name>
</gene>
<accession>A0A6J7WVX5</accession>
<protein>
    <submittedName>
        <fullName evidence="2">Uncharacterized protein</fullName>
    </submittedName>
</protein>
<feature type="compositionally biased region" description="Low complexity" evidence="1">
    <location>
        <begin position="32"/>
        <end position="44"/>
    </location>
</feature>
<feature type="region of interest" description="Disordered" evidence="1">
    <location>
        <begin position="1"/>
        <end position="58"/>
    </location>
</feature>
<proteinExistence type="predicted"/>
<organism evidence="2">
    <name type="scientific">uncultured Caudovirales phage</name>
    <dbReference type="NCBI Taxonomy" id="2100421"/>
    <lineage>
        <taxon>Viruses</taxon>
        <taxon>Duplodnaviria</taxon>
        <taxon>Heunggongvirae</taxon>
        <taxon>Uroviricota</taxon>
        <taxon>Caudoviricetes</taxon>
        <taxon>Peduoviridae</taxon>
        <taxon>Maltschvirus</taxon>
        <taxon>Maltschvirus maltsch</taxon>
    </lineage>
</organism>
<dbReference type="EMBL" id="LR798301">
    <property type="protein sequence ID" value="CAB5222269.1"/>
    <property type="molecule type" value="Genomic_DNA"/>
</dbReference>
<sequence length="128" mass="14002">MSDWWSKKLAGEKPTAPRVSPTPPTQPVIKFPPMQQPTQQQGRQELLNPDRAPTENITMGEAIRVWKGGEAQRRDGGLSCPDCGSNNVFSRTGRGANSMVNGAQPAPRCFECGWNGLYDQASQASWNS</sequence>
<name>A0A6J7WVX5_9CAUD</name>
<evidence type="ECO:0000313" key="2">
    <source>
        <dbReference type="EMBL" id="CAB5222269.1"/>
    </source>
</evidence>
<feature type="compositionally biased region" description="Basic and acidic residues" evidence="1">
    <location>
        <begin position="1"/>
        <end position="11"/>
    </location>
</feature>